<accession>A0ABT3YEV8</accession>
<dbReference type="InterPro" id="IPR013078">
    <property type="entry name" value="His_Pase_superF_clade-1"/>
</dbReference>
<dbReference type="SMART" id="SM00855">
    <property type="entry name" value="PGAM"/>
    <property type="match status" value="1"/>
</dbReference>
<dbReference type="Proteomes" id="UP001081283">
    <property type="component" value="Unassembled WGS sequence"/>
</dbReference>
<dbReference type="Gene3D" id="3.40.50.1240">
    <property type="entry name" value="Phosphoglycerate mutase-like"/>
    <property type="match status" value="1"/>
</dbReference>
<sequence length="189" mass="20701">MNTPSDFIFVRHGETDWNASGLFQGRTDIALNANGVRQAHRAAQSLRSLRIGRIVSSPLSRAIDTAAIIARAANRTTETDDNLIECDFGSLEGQSIREAMIRYDITRLEQLAGILPADGEQWAEVRARALAALNGLLLPRTEALTVLVGHDAVLQAISEHLCGCWFKSSHATPYLFALNDGSWTRTELS</sequence>
<dbReference type="CDD" id="cd07067">
    <property type="entry name" value="HP_PGM_like"/>
    <property type="match status" value="1"/>
</dbReference>
<keyword evidence="2" id="KW-1185">Reference proteome</keyword>
<dbReference type="InterPro" id="IPR029033">
    <property type="entry name" value="His_PPase_superfam"/>
</dbReference>
<organism evidence="1 2">
    <name type="scientific">Hoeflea ulvae</name>
    <dbReference type="NCBI Taxonomy" id="2983764"/>
    <lineage>
        <taxon>Bacteria</taxon>
        <taxon>Pseudomonadati</taxon>
        <taxon>Pseudomonadota</taxon>
        <taxon>Alphaproteobacteria</taxon>
        <taxon>Hyphomicrobiales</taxon>
        <taxon>Rhizobiaceae</taxon>
        <taxon>Hoeflea</taxon>
    </lineage>
</organism>
<evidence type="ECO:0000313" key="1">
    <source>
        <dbReference type="EMBL" id="MCY0094383.1"/>
    </source>
</evidence>
<dbReference type="SUPFAM" id="SSF53254">
    <property type="entry name" value="Phosphoglycerate mutase-like"/>
    <property type="match status" value="1"/>
</dbReference>
<protein>
    <submittedName>
        <fullName evidence="1">Histidine phosphatase family protein</fullName>
    </submittedName>
</protein>
<dbReference type="InterPro" id="IPR050275">
    <property type="entry name" value="PGM_Phosphatase"/>
</dbReference>
<dbReference type="EMBL" id="JAOVZQ010000001">
    <property type="protein sequence ID" value="MCY0094383.1"/>
    <property type="molecule type" value="Genomic_DNA"/>
</dbReference>
<dbReference type="RefSeq" id="WP_267612336.1">
    <property type="nucleotide sequence ID" value="NZ_JAOVZQ010000001.1"/>
</dbReference>
<evidence type="ECO:0000313" key="2">
    <source>
        <dbReference type="Proteomes" id="UP001081283"/>
    </source>
</evidence>
<reference evidence="1" key="1">
    <citation type="submission" date="2022-10" db="EMBL/GenBank/DDBJ databases">
        <title>Hoeflea sp. J2-29, isolated from marine algae.</title>
        <authorList>
            <person name="Kristyanto S."/>
            <person name="Kim J.M."/>
            <person name="Jeon C.O."/>
        </authorList>
    </citation>
    <scope>NUCLEOTIDE SEQUENCE</scope>
    <source>
        <strain evidence="1">J2-29</strain>
    </source>
</reference>
<dbReference type="Pfam" id="PF00300">
    <property type="entry name" value="His_Phos_1"/>
    <property type="match status" value="1"/>
</dbReference>
<name>A0ABT3YEV8_9HYPH</name>
<gene>
    <name evidence="1" type="ORF">OEG82_10145</name>
</gene>
<comment type="caution">
    <text evidence="1">The sequence shown here is derived from an EMBL/GenBank/DDBJ whole genome shotgun (WGS) entry which is preliminary data.</text>
</comment>
<proteinExistence type="predicted"/>
<dbReference type="PANTHER" id="PTHR48100">
    <property type="entry name" value="BROAD-SPECIFICITY PHOSPHATASE YOR283W-RELATED"/>
    <property type="match status" value="1"/>
</dbReference>
<dbReference type="PANTHER" id="PTHR48100:SF59">
    <property type="entry name" value="ADENOSYLCOBALAMIN_ALPHA-RIBAZOLE PHOSPHATASE"/>
    <property type="match status" value="1"/>
</dbReference>